<proteinExistence type="predicted"/>
<feature type="transmembrane region" description="Helical" evidence="1">
    <location>
        <begin position="116"/>
        <end position="135"/>
    </location>
</feature>
<sequence length="290" mass="33943">MEKEEKVQPTYVLFHPHILQNNKTIEFVAKHGSLFLATTFFICMILFHLNFKDQTWLLFLPFFVFYSFAYVFGRISNNETLQFLQILITTSIFTPYSFCVVNFLILNYVFNYGSALRFFLFTTLFFYSNVLHIVYRKHYVNDLSTPESVSTFNTVDFCHCLLLIVSYHVLLPLADMLRVSFDYYPNSGFQKFLNFSFYWDTPHDIIIVSYFVSVIVGLYIFVTHSNRSNRLAVLDTVEFDSNGRAWWSLYHRIGVAFSRMKHNCSLIPGVCCPASMKSSVQPEDSQKLPL</sequence>
<keyword evidence="1" id="KW-1133">Transmembrane helix</keyword>
<evidence type="ECO:0000313" key="3">
    <source>
        <dbReference type="WBParaSite" id="Pan_g7056.t1"/>
    </source>
</evidence>
<dbReference type="Proteomes" id="UP000492821">
    <property type="component" value="Unassembled WGS sequence"/>
</dbReference>
<organism evidence="2 3">
    <name type="scientific">Panagrellus redivivus</name>
    <name type="common">Microworm</name>
    <dbReference type="NCBI Taxonomy" id="6233"/>
    <lineage>
        <taxon>Eukaryota</taxon>
        <taxon>Metazoa</taxon>
        <taxon>Ecdysozoa</taxon>
        <taxon>Nematoda</taxon>
        <taxon>Chromadorea</taxon>
        <taxon>Rhabditida</taxon>
        <taxon>Tylenchina</taxon>
        <taxon>Panagrolaimomorpha</taxon>
        <taxon>Panagrolaimoidea</taxon>
        <taxon>Panagrolaimidae</taxon>
        <taxon>Panagrellus</taxon>
    </lineage>
</organism>
<evidence type="ECO:0000313" key="2">
    <source>
        <dbReference type="Proteomes" id="UP000492821"/>
    </source>
</evidence>
<keyword evidence="1" id="KW-0812">Transmembrane</keyword>
<feature type="transmembrane region" description="Helical" evidence="1">
    <location>
        <begin position="84"/>
        <end position="110"/>
    </location>
</feature>
<keyword evidence="2" id="KW-1185">Reference proteome</keyword>
<dbReference type="AlphaFoldDB" id="A0A7E5A0X1"/>
<accession>A0A7E5A0X1</accession>
<reference evidence="3" key="2">
    <citation type="submission" date="2020-10" db="UniProtKB">
        <authorList>
            <consortium name="WormBaseParasite"/>
        </authorList>
    </citation>
    <scope>IDENTIFICATION</scope>
</reference>
<dbReference type="WBParaSite" id="Pan_g7056.t1">
    <property type="protein sequence ID" value="Pan_g7056.t1"/>
    <property type="gene ID" value="Pan_g7056"/>
</dbReference>
<feature type="transmembrane region" description="Helical" evidence="1">
    <location>
        <begin position="155"/>
        <end position="174"/>
    </location>
</feature>
<reference evidence="2" key="1">
    <citation type="journal article" date="2013" name="Genetics">
        <title>The draft genome and transcriptome of Panagrellus redivivus are shaped by the harsh demands of a free-living lifestyle.</title>
        <authorList>
            <person name="Srinivasan J."/>
            <person name="Dillman A.R."/>
            <person name="Macchietto M.G."/>
            <person name="Heikkinen L."/>
            <person name="Lakso M."/>
            <person name="Fracchia K.M."/>
            <person name="Antoshechkin I."/>
            <person name="Mortazavi A."/>
            <person name="Wong G."/>
            <person name="Sternberg P.W."/>
        </authorList>
    </citation>
    <scope>NUCLEOTIDE SEQUENCE [LARGE SCALE GENOMIC DNA]</scope>
    <source>
        <strain evidence="2">MT8872</strain>
    </source>
</reference>
<evidence type="ECO:0000256" key="1">
    <source>
        <dbReference type="SAM" id="Phobius"/>
    </source>
</evidence>
<name>A0A7E5A0X1_PANRE</name>
<keyword evidence="1" id="KW-0472">Membrane</keyword>
<feature type="transmembrane region" description="Helical" evidence="1">
    <location>
        <begin position="55"/>
        <end position="72"/>
    </location>
</feature>
<protein>
    <submittedName>
        <fullName evidence="3">Uncharacterized protein</fullName>
    </submittedName>
</protein>
<feature type="transmembrane region" description="Helical" evidence="1">
    <location>
        <begin position="205"/>
        <end position="222"/>
    </location>
</feature>
<feature type="transmembrane region" description="Helical" evidence="1">
    <location>
        <begin position="32"/>
        <end position="49"/>
    </location>
</feature>